<dbReference type="Proteomes" id="UP000306402">
    <property type="component" value="Unassembled WGS sequence"/>
</dbReference>
<evidence type="ECO:0000256" key="1">
    <source>
        <dbReference type="SAM" id="MobiDB-lite"/>
    </source>
</evidence>
<dbReference type="PANTHER" id="PTHR19328">
    <property type="entry name" value="HEDGEHOG-INTERACTING PROTEIN"/>
    <property type="match status" value="1"/>
</dbReference>
<gene>
    <name evidence="3" type="ORF">FEN17_12460</name>
</gene>
<reference evidence="3 4" key="1">
    <citation type="submission" date="2019-05" db="EMBL/GenBank/DDBJ databases">
        <authorList>
            <person name="Qu J.-H."/>
        </authorList>
    </citation>
    <scope>NUCLEOTIDE SEQUENCE [LARGE SCALE GENOMIC DNA]</scope>
    <source>
        <strain evidence="3 4">T17</strain>
    </source>
</reference>
<dbReference type="EMBL" id="VCEJ01000004">
    <property type="protein sequence ID" value="TLV00308.1"/>
    <property type="molecule type" value="Genomic_DNA"/>
</dbReference>
<dbReference type="InterPro" id="IPR012938">
    <property type="entry name" value="Glc/Sorbosone_DH"/>
</dbReference>
<dbReference type="InterPro" id="IPR011042">
    <property type="entry name" value="6-blade_b-propeller_TolB-like"/>
</dbReference>
<feature type="region of interest" description="Disordered" evidence="1">
    <location>
        <begin position="503"/>
        <end position="529"/>
    </location>
</feature>
<feature type="domain" description="Glucose/Sorbosone dehydrogenase" evidence="2">
    <location>
        <begin position="426"/>
        <end position="502"/>
    </location>
</feature>
<dbReference type="PANTHER" id="PTHR19328:SF13">
    <property type="entry name" value="HIPL1 PROTEIN"/>
    <property type="match status" value="1"/>
</dbReference>
<comment type="caution">
    <text evidence="3">The sequence shown here is derived from an EMBL/GenBank/DDBJ whole genome shotgun (WGS) entry which is preliminary data.</text>
</comment>
<name>A0A5R9KVW1_9BACT</name>
<sequence>MAQVSMGLSATETTILMTRRMQSNRFCGYIHLKHAGDLRNQVKSALLFTAFILFQLHMTALAQGPGKEKFKDRVIAKGLAGPWEIIFGPDEQLWVTESKAYHVVQIDPGSGKKEILLDLSDQKSFPDYDALNDSIDGGKPSPQGGLMGMALHPQLLNGKPFVYLAFVYDFEGKQRKGDGQDPKDHGFHFKTKIVRCQYDPKARKLKNLQTICENIPGSNDHNGGRLLISQVGGKDYLFYSVGDMGAGQFRNAERKNHAQDISVYEGKILRFNTEPENDKMTPEAWIPADNPFNGRSRNAVWTLGHRNPQGLAEMPVNGEKMLISSEHGPFSDDEINVIKRGSNYGHPLVIGYPDGNYNGLCAGVTDKEALPGIWNSTYPLIVSEQQNAGLLKNYVPPIKSFFPTKNSELHAYADTIRAGKKSPEWPSLAPSGIAAYTSEAIPGWKGSLLITSLKSRKVVRLKLKEGGTQIESETDYFSKKVRYRDVAVSADGRRIYLVTDSSAVTSGPSAENPKGSEEEGAILEFSYEE</sequence>
<dbReference type="OrthoDB" id="9770043at2"/>
<protein>
    <recommendedName>
        <fullName evidence="2">Glucose/Sorbosone dehydrogenase domain-containing protein</fullName>
    </recommendedName>
</protein>
<dbReference type="SUPFAM" id="SSF50952">
    <property type="entry name" value="Soluble quinoprotein glucose dehydrogenase"/>
    <property type="match status" value="1"/>
</dbReference>
<organism evidence="3 4">
    <name type="scientific">Dyadobacter luticola</name>
    <dbReference type="NCBI Taxonomy" id="1979387"/>
    <lineage>
        <taxon>Bacteria</taxon>
        <taxon>Pseudomonadati</taxon>
        <taxon>Bacteroidota</taxon>
        <taxon>Cytophagia</taxon>
        <taxon>Cytophagales</taxon>
        <taxon>Spirosomataceae</taxon>
        <taxon>Dyadobacter</taxon>
    </lineage>
</organism>
<evidence type="ECO:0000259" key="2">
    <source>
        <dbReference type="Pfam" id="PF07995"/>
    </source>
</evidence>
<evidence type="ECO:0000313" key="4">
    <source>
        <dbReference type="Proteomes" id="UP000306402"/>
    </source>
</evidence>
<dbReference type="AlphaFoldDB" id="A0A5R9KVW1"/>
<keyword evidence="4" id="KW-1185">Reference proteome</keyword>
<evidence type="ECO:0000313" key="3">
    <source>
        <dbReference type="EMBL" id="TLV00308.1"/>
    </source>
</evidence>
<dbReference type="InterPro" id="IPR011041">
    <property type="entry name" value="Quinoprot_gluc/sorb_DH_b-prop"/>
</dbReference>
<dbReference type="Gene3D" id="2.120.10.30">
    <property type="entry name" value="TolB, C-terminal domain"/>
    <property type="match status" value="1"/>
</dbReference>
<proteinExistence type="predicted"/>
<feature type="domain" description="Glucose/Sorbosone dehydrogenase" evidence="2">
    <location>
        <begin position="80"/>
        <end position="360"/>
    </location>
</feature>
<accession>A0A5R9KVW1</accession>
<feature type="compositionally biased region" description="Acidic residues" evidence="1">
    <location>
        <begin position="518"/>
        <end position="529"/>
    </location>
</feature>
<dbReference type="Pfam" id="PF07995">
    <property type="entry name" value="GSDH"/>
    <property type="match status" value="2"/>
</dbReference>